<dbReference type="Pfam" id="PF18911">
    <property type="entry name" value="PKD_4"/>
    <property type="match status" value="2"/>
</dbReference>
<dbReference type="PANTHER" id="PTHR22990">
    <property type="entry name" value="F-BOX ONLY PROTEIN"/>
    <property type="match status" value="1"/>
</dbReference>
<dbReference type="CDD" id="cd14256">
    <property type="entry name" value="Dockerin_I"/>
    <property type="match status" value="1"/>
</dbReference>
<keyword evidence="2" id="KW-0677">Repeat</keyword>
<evidence type="ECO:0000256" key="1">
    <source>
        <dbReference type="ARBA" id="ARBA00004906"/>
    </source>
</evidence>
<reference evidence="6 7" key="1">
    <citation type="submission" date="2019-08" db="EMBL/GenBank/DDBJ databases">
        <authorList>
            <person name="Chen S.-C."/>
            <person name="Lai M.-C."/>
            <person name="You Y.-T."/>
        </authorList>
    </citation>
    <scope>NUCLEOTIDE SEQUENCE [LARGE SCALE GENOMIC DNA]</scope>
    <source>
        <strain evidence="6 7">P2F9704a</strain>
    </source>
</reference>
<dbReference type="InterPro" id="IPR011050">
    <property type="entry name" value="Pectin_lyase_fold/virulence"/>
</dbReference>
<dbReference type="InterPro" id="IPR022441">
    <property type="entry name" value="Para_beta_helix_rpt-2"/>
</dbReference>
<sequence length="1678" mass="183650">MYSIAIDNNLRCEMISESRIKLILLLFGLIIVCISPAYALFYYNLNYVGLDKVDLSWSAISVEGFDRYEIRRDGEVVHTIYDRNVTQYRDSGLNTGSYSYEMRWYSEDDWDFSTIKTARVGYPSGTLTCGDDTWDDSSVFLGGNVNLGGHTLEITSPFVFTDGGVIRTIGGTGGLEIRDSTFEDVKIDVTAPDATLRTLESDQPITVRGGGISASGVVIPRDESVDATLTLYGNGNHVEECNAWVSLYGSDGIIEKCQGQWAKIEVSGFGDAPGNNNTIRNNVLQDVLGWSIYANANNNLFIWSNEIINASTWDKSYYDTYYGTGIYLRNCEHDIELYNNTIDNAQEQAIYSILDSDKVLENLAIEYNIITNSRKYGFMGRGLGSGWMITNNYFDSCPNWLFYNVGTLSYVTIKSNELRNVSGSLYFTGNHSSILDNTFNVLDSEALRIHGDNLLISGNLINGTYHADNQPEGIEVSASNSVVKENIIQNCFNGMSINDIQGDNLTVRHNEFYDLFGDWGIYCHDVYSFAIEDNTFINASRNAEYGVIFLQYCGNVTIKDNVIEESPRTNGIHISRADDGIEIVNNTIKGSERTSIRINMAKNGDSEKNYQGKADVSVVRNTINGTSFGLVCNYVDNVTFQENVVTNGITRGIHIQQSDMATVEGNRVLDIPEGIYIYKSDQSVVNANIFNVTRKGGQFTNPISNLTVAGNYFSGYSTTGVEIRECTETTFSNNVLKGAGGSDIYLQIPTDTLQDTLLLEKNTVGNNHPTTFTLEDIDNPIFIRAVETPPDPPSPPDYDVTQSSIGKWLEIYGEYDWNEQKVNTDVDLNLTFHYTKDDVKYISEDTLSIWKYNGTGWDPGSDAWDSWNKTRWHNLGTHDIGVQVQELCIFAPLGGLPVHNARIPKDYTTIQEALDDYEFQDGDTITVDDAYSGTEENVESYRNFKLKSSSGLAEAVTLTAADPYSPALSIWGSTDVEIDGFIITGATGSQGVRMEGCENAKLTRSKVEGNFFGVVIKQHWSGDADPSTNCKITSCTITGNDNGAVYVNRSKDSVIIENTLSGAVGVGLQNSEGSFISGNTITDCKDYGIASNVGKSNEIANNAITGGGLGVYLYSGESETVKDTTITNTEDSGLLLEETKKSTFTDLTITGAPEGIRCDGADENTFTGIAISGGEAGGSNLVGISLHNSDNNRFTDCSIADLQVVGYAATGIEMYGTSYRNVFDTCTISGLMASRVDGARLTASYNEIQNSTFTDLRGAAAGASGIFSGENSTANTITECSFNTIYATQNATAFQVQGAKHLIIQDCAVGAVMPEENASYALFENSEYSNVIKRTTLGSGADIHELRVEGNLIVSNTTSIPPDEPGILNIGSYLVMKTNSTAEAWLSFNYKDGDLGGKDPAFLSLWKNGGSGWQQLPQPNNVNTTARYVYAENITEFSVFAPMWHQVQAPVANFSATPLIGVTPLAVTFTDDSQNTPTAWNWAFSRDRGVSWELFNTTHHPVHLFTEEGNYSVKLTIANAAGEDTFERIDYLRIYPQPVANFTASTTTGPAVRHVTFTDLSTGMPTSWLWNFGDGNSSTSQNPVYNYTAKGTYNVSLTVTNDGGGTDTETKIRYVTVYEKGDFNGNERVDIGDVARVAWMAAGLIEPDMAADFNGDGRVDGADASKIAYYYVGKEKVL</sequence>
<dbReference type="Pfam" id="PF13229">
    <property type="entry name" value="Beta_helix"/>
    <property type="match status" value="3"/>
</dbReference>
<dbReference type="InterPro" id="IPR002105">
    <property type="entry name" value="Dockerin_1_rpt"/>
</dbReference>
<dbReference type="Gene3D" id="2.60.40.10">
    <property type="entry name" value="Immunoglobulins"/>
    <property type="match status" value="2"/>
</dbReference>
<feature type="domain" description="PKD" evidence="5">
    <location>
        <begin position="1450"/>
        <end position="1522"/>
    </location>
</feature>
<dbReference type="PROSITE" id="PS50093">
    <property type="entry name" value="PKD"/>
    <property type="match status" value="2"/>
</dbReference>
<evidence type="ECO:0000256" key="2">
    <source>
        <dbReference type="ARBA" id="ARBA00022737"/>
    </source>
</evidence>
<dbReference type="NCBIfam" id="TIGR03804">
    <property type="entry name" value="para_beta_helix"/>
    <property type="match status" value="1"/>
</dbReference>
<dbReference type="InterPro" id="IPR022409">
    <property type="entry name" value="PKD/Chitinase_dom"/>
</dbReference>
<dbReference type="InterPro" id="IPR012334">
    <property type="entry name" value="Pectin_lyas_fold"/>
</dbReference>
<dbReference type="SMART" id="SM00710">
    <property type="entry name" value="PbH1"/>
    <property type="match status" value="26"/>
</dbReference>
<comment type="pathway">
    <text evidence="1">Protein modification; protein ubiquitination.</text>
</comment>
<dbReference type="InterPro" id="IPR006626">
    <property type="entry name" value="PbH1"/>
</dbReference>
<dbReference type="SUPFAM" id="SSF63446">
    <property type="entry name" value="Type I dockerin domain"/>
    <property type="match status" value="1"/>
</dbReference>
<dbReference type="InterPro" id="IPR051550">
    <property type="entry name" value="SCF-Subunits/Alg-Epimerases"/>
</dbReference>
<dbReference type="InterPro" id="IPR039448">
    <property type="entry name" value="Beta_helix"/>
</dbReference>
<evidence type="ECO:0000313" key="6">
    <source>
        <dbReference type="EMBL" id="MCQ1538991.1"/>
    </source>
</evidence>
<dbReference type="InterPro" id="IPR000601">
    <property type="entry name" value="PKD_dom"/>
</dbReference>
<dbReference type="Proteomes" id="UP001524383">
    <property type="component" value="Unassembled WGS sequence"/>
</dbReference>
<evidence type="ECO:0000313" key="7">
    <source>
        <dbReference type="Proteomes" id="UP001524383"/>
    </source>
</evidence>
<evidence type="ECO:0000256" key="4">
    <source>
        <dbReference type="SAM" id="Phobius"/>
    </source>
</evidence>
<dbReference type="Pfam" id="PF05048">
    <property type="entry name" value="NosD"/>
    <property type="match status" value="2"/>
</dbReference>
<dbReference type="CDD" id="cd00146">
    <property type="entry name" value="PKD"/>
    <property type="match status" value="2"/>
</dbReference>
<dbReference type="FunFam" id="2.60.40.10:FF:000270">
    <property type="entry name" value="Cell surface protein"/>
    <property type="match status" value="1"/>
</dbReference>
<dbReference type="InterPro" id="IPR007742">
    <property type="entry name" value="NosD_dom"/>
</dbReference>
<gene>
    <name evidence="6" type="ORF">FTO68_08375</name>
</gene>
<dbReference type="EMBL" id="VOTZ01000017">
    <property type="protein sequence ID" value="MCQ1538991.1"/>
    <property type="molecule type" value="Genomic_DNA"/>
</dbReference>
<keyword evidence="3" id="KW-0833">Ubl conjugation pathway</keyword>
<comment type="caution">
    <text evidence="6">The sequence shown here is derived from an EMBL/GenBank/DDBJ whole genome shotgun (WGS) entry which is preliminary data.</text>
</comment>
<name>A0ABD4TKL7_9EURY</name>
<keyword evidence="4" id="KW-1133">Transmembrane helix</keyword>
<keyword evidence="7" id="KW-1185">Reference proteome</keyword>
<dbReference type="PANTHER" id="PTHR22990:SF15">
    <property type="entry name" value="F-BOX ONLY PROTEIN 10"/>
    <property type="match status" value="1"/>
</dbReference>
<keyword evidence="4" id="KW-0472">Membrane</keyword>
<dbReference type="Pfam" id="PF00404">
    <property type="entry name" value="Dockerin_1"/>
    <property type="match status" value="1"/>
</dbReference>
<evidence type="ECO:0000259" key="5">
    <source>
        <dbReference type="PROSITE" id="PS50093"/>
    </source>
</evidence>
<keyword evidence="4" id="KW-0812">Transmembrane</keyword>
<dbReference type="Gene3D" id="2.160.20.10">
    <property type="entry name" value="Single-stranded right-handed beta-helix, Pectin lyase-like"/>
    <property type="match status" value="5"/>
</dbReference>
<dbReference type="SMART" id="SM00089">
    <property type="entry name" value="PKD"/>
    <property type="match status" value="2"/>
</dbReference>
<dbReference type="InterPro" id="IPR036439">
    <property type="entry name" value="Dockerin_dom_sf"/>
</dbReference>
<feature type="transmembrane region" description="Helical" evidence="4">
    <location>
        <begin position="20"/>
        <end position="43"/>
    </location>
</feature>
<organism evidence="6 7">
    <name type="scientific">Methanocalculus taiwanensis</name>
    <dbReference type="NCBI Taxonomy" id="106207"/>
    <lineage>
        <taxon>Archaea</taxon>
        <taxon>Methanobacteriati</taxon>
        <taxon>Methanobacteriota</taxon>
        <taxon>Stenosarchaea group</taxon>
        <taxon>Methanomicrobia</taxon>
        <taxon>Methanomicrobiales</taxon>
        <taxon>Methanocalculaceae</taxon>
        <taxon>Methanocalculus</taxon>
    </lineage>
</organism>
<accession>A0ABD4TKL7</accession>
<dbReference type="InterPro" id="IPR035986">
    <property type="entry name" value="PKD_dom_sf"/>
</dbReference>
<dbReference type="SUPFAM" id="SSF49299">
    <property type="entry name" value="PKD domain"/>
    <property type="match status" value="2"/>
</dbReference>
<dbReference type="InterPro" id="IPR013783">
    <property type="entry name" value="Ig-like_fold"/>
</dbReference>
<protein>
    <submittedName>
        <fullName evidence="6">PKD domain-containing protein</fullName>
    </submittedName>
</protein>
<dbReference type="Gene3D" id="1.10.1330.10">
    <property type="entry name" value="Dockerin domain"/>
    <property type="match status" value="1"/>
</dbReference>
<evidence type="ECO:0000256" key="3">
    <source>
        <dbReference type="ARBA" id="ARBA00022786"/>
    </source>
</evidence>
<proteinExistence type="predicted"/>
<feature type="domain" description="PKD" evidence="5">
    <location>
        <begin position="1538"/>
        <end position="1617"/>
    </location>
</feature>
<dbReference type="SUPFAM" id="SSF51126">
    <property type="entry name" value="Pectin lyase-like"/>
    <property type="match status" value="4"/>
</dbReference>